<dbReference type="PANTHER" id="PTHR43449:SF1">
    <property type="entry name" value="POLYMERASE BETA NUCLEOTIDYLTRANSFERASE DOMAIN-CONTAINING PROTEIN"/>
    <property type="match status" value="1"/>
</dbReference>
<comment type="caution">
    <text evidence="2">The sequence shown here is derived from an EMBL/GenBank/DDBJ whole genome shotgun (WGS) entry which is preliminary data.</text>
</comment>
<dbReference type="CDD" id="cd05403">
    <property type="entry name" value="NT_KNTase_like"/>
    <property type="match status" value="1"/>
</dbReference>
<keyword evidence="2" id="KW-0808">Transferase</keyword>
<dbReference type="AlphaFoldDB" id="A0A832SZJ8"/>
<dbReference type="Gene3D" id="3.30.460.10">
    <property type="entry name" value="Beta Polymerase, domain 2"/>
    <property type="match status" value="1"/>
</dbReference>
<feature type="domain" description="Polymerase nucleotidyl transferase" evidence="1">
    <location>
        <begin position="11"/>
        <end position="95"/>
    </location>
</feature>
<accession>A0A832SZJ8</accession>
<name>A0A832SZJ8_9CREN</name>
<dbReference type="GeneID" id="1465525"/>
<dbReference type="EMBL" id="DUJP01000035">
    <property type="protein sequence ID" value="HII47897.1"/>
    <property type="molecule type" value="Genomic_DNA"/>
</dbReference>
<evidence type="ECO:0000313" key="2">
    <source>
        <dbReference type="EMBL" id="HII47897.1"/>
    </source>
</evidence>
<dbReference type="InterPro" id="IPR002934">
    <property type="entry name" value="Polymerase_NTP_transf_dom"/>
</dbReference>
<proteinExistence type="predicted"/>
<dbReference type="RefSeq" id="WP_011007759.1">
    <property type="nucleotide sequence ID" value="NZ_DAIOPL010000031.1"/>
</dbReference>
<organism evidence="2 3">
    <name type="scientific">Pyrobaculum aerophilum</name>
    <dbReference type="NCBI Taxonomy" id="13773"/>
    <lineage>
        <taxon>Archaea</taxon>
        <taxon>Thermoproteota</taxon>
        <taxon>Thermoprotei</taxon>
        <taxon>Thermoproteales</taxon>
        <taxon>Thermoproteaceae</taxon>
        <taxon>Pyrobaculum</taxon>
    </lineage>
</organism>
<dbReference type="PANTHER" id="PTHR43449">
    <property type="entry name" value="NUCLEOTIDYLTRANSFERASE"/>
    <property type="match status" value="1"/>
</dbReference>
<sequence>MAKEVVDEILKLVEALRREGVEVDAVYLFGSWARGDWLYDSDVDIVIVSPAFRGMPWLRRLELVAKVEARLDLKHSFDVLPYAPEELGEIKSAVLRDAMRYWKRII</sequence>
<dbReference type="GO" id="GO:0016779">
    <property type="term" value="F:nucleotidyltransferase activity"/>
    <property type="evidence" value="ECO:0007669"/>
    <property type="project" value="InterPro"/>
</dbReference>
<dbReference type="OMA" id="MRAPPRI"/>
<reference evidence="2" key="1">
    <citation type="journal article" date="2020" name="bioRxiv">
        <title>A rank-normalized archaeal taxonomy based on genome phylogeny resolves widespread incomplete and uneven classifications.</title>
        <authorList>
            <person name="Rinke C."/>
            <person name="Chuvochina M."/>
            <person name="Mussig A.J."/>
            <person name="Chaumeil P.-A."/>
            <person name="Waite D.W."/>
            <person name="Whitman W.B."/>
            <person name="Parks D.H."/>
            <person name="Hugenholtz P."/>
        </authorList>
    </citation>
    <scope>NUCLEOTIDE SEQUENCE</scope>
    <source>
        <strain evidence="2">UBA8839</strain>
    </source>
</reference>
<evidence type="ECO:0000259" key="1">
    <source>
        <dbReference type="Pfam" id="PF01909"/>
    </source>
</evidence>
<dbReference type="SUPFAM" id="SSF81301">
    <property type="entry name" value="Nucleotidyltransferase"/>
    <property type="match status" value="1"/>
</dbReference>
<protein>
    <submittedName>
        <fullName evidence="2">Nucleotidyltransferase domain-containing protein</fullName>
    </submittedName>
</protein>
<dbReference type="Proteomes" id="UP000651120">
    <property type="component" value="Unassembled WGS sequence"/>
</dbReference>
<gene>
    <name evidence="2" type="ORF">HA333_10810</name>
</gene>
<dbReference type="Pfam" id="PF01909">
    <property type="entry name" value="NTP_transf_2"/>
    <property type="match status" value="1"/>
</dbReference>
<evidence type="ECO:0000313" key="3">
    <source>
        <dbReference type="Proteomes" id="UP000651120"/>
    </source>
</evidence>
<dbReference type="InterPro" id="IPR043519">
    <property type="entry name" value="NT_sf"/>
</dbReference>